<dbReference type="EMBL" id="JX193905">
    <property type="protein sequence ID" value="AFS51908.1"/>
    <property type="molecule type" value="Genomic_DNA"/>
</dbReference>
<accession>V9LSU1</accession>
<sequence length="260" mass="29892">MSLVNRKCSFGDVVCDLWIVDMENDKFMYGGHAIAKFLGYKNIQKAIRDHVKPQWKTTWEEIKNVATDIQLPSNWQPNTVFISEAGVYALICKSKLPAADIFREWLFEEVIPQMRRAGTLSKSFNDFNAQRRASGEFDRDTQYVYLITSPEYKAQNIYKIGTTRSPEARVCQLNCGRPFDLLKLDYCEAAENKGYAVEALMLKEYKSRLLHGEWVQFADNDQYLAAKHKMVEFIQFCCDADAPPLRGSTTVIQDILSIVQ</sequence>
<dbReference type="InterPro" id="IPR018306">
    <property type="entry name" value="Phage_T5_Orf172_DNA-bd"/>
</dbReference>
<dbReference type="Pfam" id="PF02498">
    <property type="entry name" value="Bro-N"/>
    <property type="match status" value="1"/>
</dbReference>
<name>V9LSU1_9ABAC</name>
<dbReference type="PROSITE" id="PS51750">
    <property type="entry name" value="BRO_N"/>
    <property type="match status" value="1"/>
</dbReference>
<reference evidence="2" key="1">
    <citation type="submission" date="2012-06" db="EMBL/GenBank/DDBJ databases">
        <title>Genomic sequencing and analysis of the Dendrolimus kikuchii nucleopolyhedrovirus.</title>
        <authorList>
            <person name="Yang M.M."/>
        </authorList>
    </citation>
    <scope>NUCLEOTIDE SEQUENCE</scope>
    <source>
        <strain evidence="2">YN</strain>
    </source>
</reference>
<evidence type="ECO:0000259" key="1">
    <source>
        <dbReference type="PROSITE" id="PS51750"/>
    </source>
</evidence>
<dbReference type="PANTHER" id="PTHR36180">
    <property type="entry name" value="DNA-BINDING PROTEIN-RELATED-RELATED"/>
    <property type="match status" value="1"/>
</dbReference>
<proteinExistence type="predicted"/>
<feature type="domain" description="Bro-N" evidence="1">
    <location>
        <begin position="1"/>
        <end position="118"/>
    </location>
</feature>
<dbReference type="SMART" id="SM00974">
    <property type="entry name" value="T5orf172"/>
    <property type="match status" value="1"/>
</dbReference>
<organism evidence="2">
    <name type="scientific">Dendrolimus kikuchii nucleopolyhedrovirus</name>
    <dbReference type="NCBI Taxonomy" id="1219875"/>
    <lineage>
        <taxon>Viruses</taxon>
        <taxon>Viruses incertae sedis</taxon>
        <taxon>Naldaviricetes</taxon>
        <taxon>Lefavirales</taxon>
        <taxon>Baculoviridae</taxon>
        <taxon>Alphabaculovirus</taxon>
    </lineage>
</organism>
<evidence type="ECO:0000313" key="2">
    <source>
        <dbReference type="EMBL" id="AFS51908.1"/>
    </source>
</evidence>
<dbReference type="SMART" id="SM01040">
    <property type="entry name" value="Bro-N"/>
    <property type="match status" value="1"/>
</dbReference>
<dbReference type="PANTHER" id="PTHR36180:SF2">
    <property type="entry name" value="BRO FAMILY PROTEIN"/>
    <property type="match status" value="1"/>
</dbReference>
<dbReference type="Pfam" id="PF13455">
    <property type="entry name" value="MUG113"/>
    <property type="match status" value="1"/>
</dbReference>
<protein>
    <submittedName>
        <fullName evidence="2">DekiORF30</fullName>
    </submittedName>
</protein>
<gene>
    <name evidence="2" type="primary">dk-bro-4</name>
</gene>
<dbReference type="InterPro" id="IPR003497">
    <property type="entry name" value="BRO_N_domain"/>
</dbReference>